<keyword evidence="1" id="KW-0732">Signal</keyword>
<evidence type="ECO:0000313" key="3">
    <source>
        <dbReference type="Proteomes" id="UP000588158"/>
    </source>
</evidence>
<proteinExistence type="predicted"/>
<dbReference type="RefSeq" id="WP_184324148.1">
    <property type="nucleotide sequence ID" value="NZ_JACHLZ010000001.1"/>
</dbReference>
<dbReference type="InterPro" id="IPR011335">
    <property type="entry name" value="Restrct_endonuc-II-like"/>
</dbReference>
<sequence>MRYTWWLTRPKRSLAPVPLVLAAMTKGAGGMNWGAGRRETGLAVEAMLESAGLKRTGDRRDQGAGGARTYRAWLKSLGLIFMRDDTMHLTWAGQGLVEGEAPLPILTKQVLNYQFPSAFTAKGASAVSGNFKVRPFIFLLQLLRDPRLGGRLVEKDEVAKLAVCYGTSNSPSVVDDVVERILSYRRTGIESLDPDFLDKFRSTRSKEATLEQLFGNLGDIANTAGNWLGYTQLISRIDGEWEIVSGAEEEVDHLIEQALATPLIKDWDNEEKFQRRYGLKPGQAKDTRSLTDAQSVTATSLEQRSIEIAFQALAATRLIDAISQDVVNEISEGTGAPVARVDWVLAQKYPSGAVDGFMNSYAQMAFESREKATDFEKATTSIFRDVFGFEARHIGAYSERPDVVISSHEAGYGAILDSKAYKKGYSLGVSQRNRMRDYISNFEEYALDSNPLAFFAYVVSEYKSNVESQLRDVAEENGVNGAAITARDIIRMVRRHRDRPYSHEEIRAIFSGNRPVVLSDLQDLSEGAFR</sequence>
<keyword evidence="3" id="KW-1185">Reference proteome</keyword>
<comment type="caution">
    <text evidence="2">The sequence shown here is derived from an EMBL/GenBank/DDBJ whole genome shotgun (WGS) entry which is preliminary data.</text>
</comment>
<feature type="chain" id="PRO_5039194135" description="FokI cleavage domain-containing protein" evidence="1">
    <location>
        <begin position="23"/>
        <end position="530"/>
    </location>
</feature>
<dbReference type="GO" id="GO:0009307">
    <property type="term" value="P:DNA restriction-modification system"/>
    <property type="evidence" value="ECO:0007669"/>
    <property type="project" value="InterPro"/>
</dbReference>
<dbReference type="Proteomes" id="UP000588158">
    <property type="component" value="Unassembled WGS sequence"/>
</dbReference>
<evidence type="ECO:0000256" key="1">
    <source>
        <dbReference type="SAM" id="SignalP"/>
    </source>
</evidence>
<gene>
    <name evidence="2" type="ORF">HNR70_000353</name>
</gene>
<feature type="signal peptide" evidence="1">
    <location>
        <begin position="1"/>
        <end position="22"/>
    </location>
</feature>
<dbReference type="EMBL" id="JACHLZ010000001">
    <property type="protein sequence ID" value="MBB5830540.1"/>
    <property type="molecule type" value="Genomic_DNA"/>
</dbReference>
<dbReference type="Gene3D" id="3.40.91.30">
    <property type="match status" value="1"/>
</dbReference>
<organism evidence="2 3">
    <name type="scientific">Brachybacterium aquaticum</name>
    <dbReference type="NCBI Taxonomy" id="1432564"/>
    <lineage>
        <taxon>Bacteria</taxon>
        <taxon>Bacillati</taxon>
        <taxon>Actinomycetota</taxon>
        <taxon>Actinomycetes</taxon>
        <taxon>Micrococcales</taxon>
        <taxon>Dermabacteraceae</taxon>
        <taxon>Brachybacterium</taxon>
    </lineage>
</organism>
<dbReference type="SUPFAM" id="SSF52980">
    <property type="entry name" value="Restriction endonuclease-like"/>
    <property type="match status" value="1"/>
</dbReference>
<dbReference type="GO" id="GO:0009036">
    <property type="term" value="F:type II site-specific deoxyribonuclease activity"/>
    <property type="evidence" value="ECO:0007669"/>
    <property type="project" value="InterPro"/>
</dbReference>
<dbReference type="AlphaFoldDB" id="A0A841ABD0"/>
<name>A0A841ABD0_9MICO</name>
<evidence type="ECO:0000313" key="2">
    <source>
        <dbReference type="EMBL" id="MBB5830540.1"/>
    </source>
</evidence>
<evidence type="ECO:0008006" key="4">
    <source>
        <dbReference type="Google" id="ProtNLM"/>
    </source>
</evidence>
<reference evidence="2 3" key="1">
    <citation type="submission" date="2020-08" db="EMBL/GenBank/DDBJ databases">
        <title>Sequencing the genomes of 1000 actinobacteria strains.</title>
        <authorList>
            <person name="Klenk H.-P."/>
        </authorList>
    </citation>
    <scope>NUCLEOTIDE SEQUENCE [LARGE SCALE GENOMIC DNA]</scope>
    <source>
        <strain evidence="2 3">DSM 28796</strain>
    </source>
</reference>
<protein>
    <recommendedName>
        <fullName evidence="4">FokI cleavage domain-containing protein</fullName>
    </recommendedName>
</protein>
<accession>A0A841ABD0</accession>